<sequence length="132" mass="15356">MKKSIIYIFCFYSLLLAELSHSTYEEMKKNSPEVLKLIVNDVQLKTLNRYKLEVKIKATVIKVIRTETRVQSNCQIFIKYEIPKLVKKGYIGPVSLKALKKKNKYIAYLIYSIENKVYIPSAKGLSFKVIDD</sequence>
<accession>A0A1I5MH61</accession>
<evidence type="ECO:0000313" key="2">
    <source>
        <dbReference type="Proteomes" id="UP000199227"/>
    </source>
</evidence>
<evidence type="ECO:0000313" key="1">
    <source>
        <dbReference type="EMBL" id="SFP08924.1"/>
    </source>
</evidence>
<gene>
    <name evidence="1" type="ORF">SAMN05216234_1065</name>
</gene>
<proteinExistence type="predicted"/>
<organism evidence="1 2">
    <name type="scientific">Hydrogenimonas thermophila</name>
    <dbReference type="NCBI Taxonomy" id="223786"/>
    <lineage>
        <taxon>Bacteria</taxon>
        <taxon>Pseudomonadati</taxon>
        <taxon>Campylobacterota</taxon>
        <taxon>Epsilonproteobacteria</taxon>
        <taxon>Campylobacterales</taxon>
        <taxon>Hydrogenimonadaceae</taxon>
        <taxon>Hydrogenimonas</taxon>
    </lineage>
</organism>
<reference evidence="1 2" key="1">
    <citation type="submission" date="2016-10" db="EMBL/GenBank/DDBJ databases">
        <authorList>
            <person name="de Groot N.N."/>
        </authorList>
    </citation>
    <scope>NUCLEOTIDE SEQUENCE [LARGE SCALE GENOMIC DNA]</scope>
    <source>
        <strain evidence="1 2">EP1-55-1</strain>
    </source>
</reference>
<dbReference type="RefSeq" id="WP_092911174.1">
    <property type="nucleotide sequence ID" value="NZ_FOXB01000006.1"/>
</dbReference>
<dbReference type="STRING" id="223786.SAMN05216234_1065"/>
<dbReference type="EMBL" id="FOXB01000006">
    <property type="protein sequence ID" value="SFP08924.1"/>
    <property type="molecule type" value="Genomic_DNA"/>
</dbReference>
<dbReference type="Proteomes" id="UP000199227">
    <property type="component" value="Unassembled WGS sequence"/>
</dbReference>
<keyword evidence="2" id="KW-1185">Reference proteome</keyword>
<name>A0A1I5MH61_9BACT</name>
<dbReference type="AlphaFoldDB" id="A0A1I5MH61"/>
<protein>
    <submittedName>
        <fullName evidence="1">Uncharacterized protein</fullName>
    </submittedName>
</protein>